<dbReference type="EMBL" id="CP046565">
    <property type="protein sequence ID" value="QJD28673.1"/>
    <property type="molecule type" value="Genomic_DNA"/>
</dbReference>
<evidence type="ECO:0000256" key="2">
    <source>
        <dbReference type="ARBA" id="ARBA00005268"/>
    </source>
</evidence>
<dbReference type="Pfam" id="PF03649">
    <property type="entry name" value="UPF0014"/>
    <property type="match status" value="1"/>
</dbReference>
<keyword evidence="4 6" id="KW-1133">Transmembrane helix</keyword>
<evidence type="ECO:0000256" key="5">
    <source>
        <dbReference type="ARBA" id="ARBA00023136"/>
    </source>
</evidence>
<comment type="similarity">
    <text evidence="2">Belongs to the UPF0014 family.</text>
</comment>
<proteinExistence type="inferred from homology"/>
<evidence type="ECO:0000313" key="8">
    <source>
        <dbReference type="Proteomes" id="UP000503004"/>
    </source>
</evidence>
<dbReference type="PANTHER" id="PTHR30028">
    <property type="entry name" value="UPF0014 INNER MEMBRANE PROTEIN YBBM-RELATED"/>
    <property type="match status" value="1"/>
</dbReference>
<comment type="subcellular location">
    <subcellularLocation>
        <location evidence="1">Membrane</location>
        <topology evidence="1">Multi-pass membrane protein</topology>
    </subcellularLocation>
</comment>
<feature type="transmembrane region" description="Helical" evidence="6">
    <location>
        <begin position="64"/>
        <end position="81"/>
    </location>
</feature>
<keyword evidence="3 6" id="KW-0812">Transmembrane</keyword>
<feature type="transmembrane region" description="Helical" evidence="6">
    <location>
        <begin position="93"/>
        <end position="114"/>
    </location>
</feature>
<feature type="transmembrane region" description="Helical" evidence="6">
    <location>
        <begin position="126"/>
        <end position="146"/>
    </location>
</feature>
<dbReference type="KEGG" id="metu:GNH96_00945"/>
<gene>
    <name evidence="7" type="primary">fetB</name>
    <name evidence="7" type="ORF">GNH96_00945</name>
</gene>
<dbReference type="Proteomes" id="UP000503004">
    <property type="component" value="Chromosome"/>
</dbReference>
<dbReference type="GO" id="GO:0005886">
    <property type="term" value="C:plasma membrane"/>
    <property type="evidence" value="ECO:0007669"/>
    <property type="project" value="TreeGrafter"/>
</dbReference>
<evidence type="ECO:0000256" key="4">
    <source>
        <dbReference type="ARBA" id="ARBA00022989"/>
    </source>
</evidence>
<evidence type="ECO:0000256" key="6">
    <source>
        <dbReference type="SAM" id="Phobius"/>
    </source>
</evidence>
<sequence>MDTVDISPTGMALLYGIAILPWLLLRTGGLRLSCDLWLSIFRMSLQLALVGLYLKYLFAINDPVLNLAWIAVMLIVADFTIVRRAGLRSRHFFLSTLAAITVGTLFSVAYLLLLVIRPEPLYDARYLVPLTGMILGNCLQGNVIGLERFYSAIRKNENEYLTYLLLGATRREAVRPYFREALKASVSPTLASMATLGLVSLPGMMTGQILGGSEPWVAVKYQIAIMLCIFASMSLAAVLNLALSLRFAFNEFDVLREVIFRHR</sequence>
<dbReference type="InterPro" id="IPR005226">
    <property type="entry name" value="UPF0014_fam"/>
</dbReference>
<evidence type="ECO:0000256" key="3">
    <source>
        <dbReference type="ARBA" id="ARBA00022692"/>
    </source>
</evidence>
<feature type="transmembrane region" description="Helical" evidence="6">
    <location>
        <begin position="6"/>
        <end position="24"/>
    </location>
</feature>
<keyword evidence="8" id="KW-1185">Reference proteome</keyword>
<organism evidence="7 8">
    <name type="scientific">Methylococcus geothermalis</name>
    <dbReference type="NCBI Taxonomy" id="2681310"/>
    <lineage>
        <taxon>Bacteria</taxon>
        <taxon>Pseudomonadati</taxon>
        <taxon>Pseudomonadota</taxon>
        <taxon>Gammaproteobacteria</taxon>
        <taxon>Methylococcales</taxon>
        <taxon>Methylococcaceae</taxon>
        <taxon>Methylococcus</taxon>
    </lineage>
</organism>
<keyword evidence="5 6" id="KW-0472">Membrane</keyword>
<dbReference type="AlphaFoldDB" id="A0A858Q4D7"/>
<reference evidence="8" key="1">
    <citation type="submission" date="2019-12" db="EMBL/GenBank/DDBJ databases">
        <authorList>
            <person name="Awala S.I."/>
            <person name="Rhee S.K."/>
        </authorList>
    </citation>
    <scope>NUCLEOTIDE SEQUENCE [LARGE SCALE GENOMIC DNA]</scope>
    <source>
        <strain evidence="8">IM1</strain>
    </source>
</reference>
<accession>A0A858Q4D7</accession>
<protein>
    <submittedName>
        <fullName evidence="7">Iron export ABC transporter permease subunit FetB</fullName>
    </submittedName>
</protein>
<evidence type="ECO:0000313" key="7">
    <source>
        <dbReference type="EMBL" id="QJD28673.1"/>
    </source>
</evidence>
<dbReference type="RefSeq" id="WP_169604531.1">
    <property type="nucleotide sequence ID" value="NZ_CP046565.1"/>
</dbReference>
<name>A0A858Q4D7_9GAMM</name>
<evidence type="ECO:0000256" key="1">
    <source>
        <dbReference type="ARBA" id="ARBA00004141"/>
    </source>
</evidence>
<feature type="transmembrane region" description="Helical" evidence="6">
    <location>
        <begin position="221"/>
        <end position="243"/>
    </location>
</feature>
<feature type="transmembrane region" description="Helical" evidence="6">
    <location>
        <begin position="36"/>
        <end position="58"/>
    </location>
</feature>
<dbReference type="PANTHER" id="PTHR30028:SF0">
    <property type="entry name" value="PROTEIN ALUMINUM SENSITIVE 3"/>
    <property type="match status" value="1"/>
</dbReference>
<feature type="transmembrane region" description="Helical" evidence="6">
    <location>
        <begin position="181"/>
        <end position="201"/>
    </location>
</feature>